<evidence type="ECO:0000313" key="6">
    <source>
        <dbReference type="Proteomes" id="UP001652461"/>
    </source>
</evidence>
<keyword evidence="6" id="KW-1185">Reference proteome</keyword>
<dbReference type="InterPro" id="IPR009057">
    <property type="entry name" value="Homeodomain-like_sf"/>
</dbReference>
<dbReference type="InterPro" id="IPR018062">
    <property type="entry name" value="HTH_AraC-typ_CS"/>
</dbReference>
<protein>
    <submittedName>
        <fullName evidence="5">AraC family transcriptional regulator</fullName>
    </submittedName>
</protein>
<dbReference type="InterPro" id="IPR018060">
    <property type="entry name" value="HTH_AraC"/>
</dbReference>
<feature type="domain" description="HTH araC/xylS-type" evidence="4">
    <location>
        <begin position="1"/>
        <end position="97"/>
    </location>
</feature>
<evidence type="ECO:0000313" key="5">
    <source>
        <dbReference type="EMBL" id="MCU6698235.1"/>
    </source>
</evidence>
<reference evidence="5 6" key="1">
    <citation type="journal article" date="2021" name="ISME Commun">
        <title>Automated analysis of genomic sequences facilitates high-throughput and comprehensive description of bacteria.</title>
        <authorList>
            <person name="Hitch T.C.A."/>
        </authorList>
    </citation>
    <scope>NUCLEOTIDE SEQUENCE [LARGE SCALE GENOMIC DNA]</scope>
    <source>
        <strain evidence="5 6">Sanger_04</strain>
    </source>
</reference>
<evidence type="ECO:0000256" key="3">
    <source>
        <dbReference type="ARBA" id="ARBA00023163"/>
    </source>
</evidence>
<dbReference type="PANTHER" id="PTHR43280:SF28">
    <property type="entry name" value="HTH-TYPE TRANSCRIPTIONAL ACTIVATOR RHAS"/>
    <property type="match status" value="1"/>
</dbReference>
<keyword evidence="1" id="KW-0805">Transcription regulation</keyword>
<keyword evidence="2" id="KW-0238">DNA-binding</keyword>
<accession>A0ABT2S0X2</accession>
<gene>
    <name evidence="5" type="ORF">OCV63_15245</name>
</gene>
<dbReference type="PROSITE" id="PS01124">
    <property type="entry name" value="HTH_ARAC_FAMILY_2"/>
    <property type="match status" value="1"/>
</dbReference>
<name>A0ABT2S0X2_9FIRM</name>
<dbReference type="PROSITE" id="PS00041">
    <property type="entry name" value="HTH_ARAC_FAMILY_1"/>
    <property type="match status" value="1"/>
</dbReference>
<dbReference type="Proteomes" id="UP001652461">
    <property type="component" value="Unassembled WGS sequence"/>
</dbReference>
<organism evidence="5 6">
    <name type="scientific">Laedolimicola ammoniilytica</name>
    <dbReference type="NCBI Taxonomy" id="2981771"/>
    <lineage>
        <taxon>Bacteria</taxon>
        <taxon>Bacillati</taxon>
        <taxon>Bacillota</taxon>
        <taxon>Clostridia</taxon>
        <taxon>Lachnospirales</taxon>
        <taxon>Lachnospiraceae</taxon>
        <taxon>Laedolimicola</taxon>
    </lineage>
</organism>
<sequence length="102" mass="11796">MLAFIHHHYPKKLSLDEIAGAASVGKREALRCFQACMQKTPFEYLMEYRIEMSKKLLKDSEETVMEIAMATGFSSAAYYGKVFREACKMTPGAYRKESRRER</sequence>
<evidence type="ECO:0000256" key="1">
    <source>
        <dbReference type="ARBA" id="ARBA00023015"/>
    </source>
</evidence>
<dbReference type="Gene3D" id="1.10.10.60">
    <property type="entry name" value="Homeodomain-like"/>
    <property type="match status" value="2"/>
</dbReference>
<proteinExistence type="predicted"/>
<keyword evidence="3" id="KW-0804">Transcription</keyword>
<dbReference type="SMART" id="SM00342">
    <property type="entry name" value="HTH_ARAC"/>
    <property type="match status" value="1"/>
</dbReference>
<comment type="caution">
    <text evidence="5">The sequence shown here is derived from an EMBL/GenBank/DDBJ whole genome shotgun (WGS) entry which is preliminary data.</text>
</comment>
<dbReference type="Pfam" id="PF12833">
    <property type="entry name" value="HTH_18"/>
    <property type="match status" value="1"/>
</dbReference>
<evidence type="ECO:0000259" key="4">
    <source>
        <dbReference type="PROSITE" id="PS01124"/>
    </source>
</evidence>
<dbReference type="PANTHER" id="PTHR43280">
    <property type="entry name" value="ARAC-FAMILY TRANSCRIPTIONAL REGULATOR"/>
    <property type="match status" value="1"/>
</dbReference>
<dbReference type="SUPFAM" id="SSF46689">
    <property type="entry name" value="Homeodomain-like"/>
    <property type="match status" value="1"/>
</dbReference>
<dbReference type="EMBL" id="JAOQKC010000027">
    <property type="protein sequence ID" value="MCU6698235.1"/>
    <property type="molecule type" value="Genomic_DNA"/>
</dbReference>
<dbReference type="RefSeq" id="WP_158365161.1">
    <property type="nucleotide sequence ID" value="NZ_JAOQKC010000027.1"/>
</dbReference>
<evidence type="ECO:0000256" key="2">
    <source>
        <dbReference type="ARBA" id="ARBA00023125"/>
    </source>
</evidence>